<feature type="transmembrane region" description="Helical" evidence="1">
    <location>
        <begin position="125"/>
        <end position="153"/>
    </location>
</feature>
<dbReference type="InterPro" id="IPR016024">
    <property type="entry name" value="ARM-type_fold"/>
</dbReference>
<evidence type="ECO:0000313" key="2">
    <source>
        <dbReference type="EMBL" id="GAA0160217.1"/>
    </source>
</evidence>
<dbReference type="InterPro" id="IPR042462">
    <property type="entry name" value="ARMC7"/>
</dbReference>
<dbReference type="PANTHER" id="PTHR46263">
    <property type="entry name" value="ARMADILLO REPEAT-CONTAINING PROTEIN 7"/>
    <property type="match status" value="1"/>
</dbReference>
<reference evidence="2 3" key="1">
    <citation type="submission" date="2024-01" db="EMBL/GenBank/DDBJ databases">
        <title>The complete chloroplast genome sequence of Lithospermum erythrorhizon: insights into the phylogenetic relationship among Boraginaceae species and the maternal lineages of purple gromwells.</title>
        <authorList>
            <person name="Okada T."/>
            <person name="Watanabe K."/>
        </authorList>
    </citation>
    <scope>NUCLEOTIDE SEQUENCE [LARGE SCALE GENOMIC DNA]</scope>
</reference>
<organism evidence="2 3">
    <name type="scientific">Lithospermum erythrorhizon</name>
    <name type="common">Purple gromwell</name>
    <name type="synonym">Lithospermum officinale var. erythrorhizon</name>
    <dbReference type="NCBI Taxonomy" id="34254"/>
    <lineage>
        <taxon>Eukaryota</taxon>
        <taxon>Viridiplantae</taxon>
        <taxon>Streptophyta</taxon>
        <taxon>Embryophyta</taxon>
        <taxon>Tracheophyta</taxon>
        <taxon>Spermatophyta</taxon>
        <taxon>Magnoliopsida</taxon>
        <taxon>eudicotyledons</taxon>
        <taxon>Gunneridae</taxon>
        <taxon>Pentapetalae</taxon>
        <taxon>asterids</taxon>
        <taxon>lamiids</taxon>
        <taxon>Boraginales</taxon>
        <taxon>Boraginaceae</taxon>
        <taxon>Boraginoideae</taxon>
        <taxon>Lithospermeae</taxon>
        <taxon>Lithospermum</taxon>
    </lineage>
</organism>
<comment type="caution">
    <text evidence="2">The sequence shown here is derived from an EMBL/GenBank/DDBJ whole genome shotgun (WGS) entry which is preliminary data.</text>
</comment>
<keyword evidence="1" id="KW-0812">Transmembrane</keyword>
<dbReference type="InterPro" id="IPR011989">
    <property type="entry name" value="ARM-like"/>
</dbReference>
<keyword evidence="1" id="KW-0472">Membrane</keyword>
<proteinExistence type="predicted"/>
<dbReference type="PANTHER" id="PTHR46263:SF1">
    <property type="entry name" value="ARMADILLO REPEAT-CONTAINING PROTEIN 7"/>
    <property type="match status" value="1"/>
</dbReference>
<dbReference type="Gene3D" id="1.25.10.10">
    <property type="entry name" value="Leucine-rich Repeat Variant"/>
    <property type="match status" value="1"/>
</dbReference>
<keyword evidence="3" id="KW-1185">Reference proteome</keyword>
<sequence>MFEHDESLHADLLPIHFPAKFSTEKTKEKIVANLANFSYDPFNYSFLRQLNILELFLDCMTEPNERLVEFGIGGICNACADPANAKVIAQSDGVPLIIQCLSSPVKNTVNPADALSCAKLGKERIYIMCLNFLIIERIYIMCLNFLIISHIILTPLNRSRKVNSTPSDHEMDKFWRRKKLEK</sequence>
<protein>
    <recommendedName>
        <fullName evidence="4">Armadillo repeat-containing protein 7</fullName>
    </recommendedName>
</protein>
<keyword evidence="1" id="KW-1133">Transmembrane helix</keyword>
<name>A0AAV3QAQ5_LITER</name>
<dbReference type="AlphaFoldDB" id="A0AAV3QAQ5"/>
<evidence type="ECO:0008006" key="4">
    <source>
        <dbReference type="Google" id="ProtNLM"/>
    </source>
</evidence>
<dbReference type="SUPFAM" id="SSF48371">
    <property type="entry name" value="ARM repeat"/>
    <property type="match status" value="1"/>
</dbReference>
<accession>A0AAV3QAQ5</accession>
<dbReference type="Proteomes" id="UP001454036">
    <property type="component" value="Unassembled WGS sequence"/>
</dbReference>
<gene>
    <name evidence="2" type="ORF">LIER_16821</name>
</gene>
<evidence type="ECO:0000256" key="1">
    <source>
        <dbReference type="SAM" id="Phobius"/>
    </source>
</evidence>
<evidence type="ECO:0000313" key="3">
    <source>
        <dbReference type="Proteomes" id="UP001454036"/>
    </source>
</evidence>
<dbReference type="EMBL" id="BAABME010003810">
    <property type="protein sequence ID" value="GAA0160217.1"/>
    <property type="molecule type" value="Genomic_DNA"/>
</dbReference>